<evidence type="ECO:0000256" key="1">
    <source>
        <dbReference type="SAM" id="MobiDB-lite"/>
    </source>
</evidence>
<dbReference type="OrthoDB" id="5003040at2"/>
<dbReference type="Gene3D" id="3.10.450.40">
    <property type="match status" value="1"/>
</dbReference>
<evidence type="ECO:0008006" key="5">
    <source>
        <dbReference type="Google" id="ProtNLM"/>
    </source>
</evidence>
<dbReference type="EMBL" id="CP009438">
    <property type="protein sequence ID" value="AIS01170.1"/>
    <property type="molecule type" value="Genomic_DNA"/>
</dbReference>
<dbReference type="RefSeq" id="WP_043504878.1">
    <property type="nucleotide sequence ID" value="NZ_CP009438.1"/>
</dbReference>
<dbReference type="InterPro" id="IPR016182">
    <property type="entry name" value="Cu_amine_oxidase_N-reg"/>
</dbReference>
<accession>A0A089XIY5</accession>
<dbReference type="STRING" id="1907.SGLAU_26160"/>
<keyword evidence="2" id="KW-1133">Transmembrane helix</keyword>
<organism evidence="3 4">
    <name type="scientific">Streptomyces glaucescens</name>
    <dbReference type="NCBI Taxonomy" id="1907"/>
    <lineage>
        <taxon>Bacteria</taxon>
        <taxon>Bacillati</taxon>
        <taxon>Actinomycetota</taxon>
        <taxon>Actinomycetes</taxon>
        <taxon>Kitasatosporales</taxon>
        <taxon>Streptomycetaceae</taxon>
        <taxon>Streptomyces</taxon>
    </lineage>
</organism>
<dbReference type="GO" id="GO:0048038">
    <property type="term" value="F:quinone binding"/>
    <property type="evidence" value="ECO:0007669"/>
    <property type="project" value="InterPro"/>
</dbReference>
<evidence type="ECO:0000313" key="4">
    <source>
        <dbReference type="Proteomes" id="UP000029482"/>
    </source>
</evidence>
<gene>
    <name evidence="3" type="ORF">SGLAU_26160</name>
</gene>
<reference evidence="4" key="1">
    <citation type="journal article" date="2015" name="J. Biotechnol.">
        <title>Complete genome sequence of the actinobacterium Streptomyces glaucescens GLA.O (DSM 40922) consisting of a linear chromosome and one linear plasmid.</title>
        <authorList>
            <person name="Ortseifen V."/>
            <person name="Winkler A."/>
            <person name="Albersmeier A."/>
            <person name="Wendler S."/>
            <person name="Puhler A."/>
            <person name="Kalinowski J."/>
            <person name="Ruckert C."/>
        </authorList>
    </citation>
    <scope>NUCLEOTIDE SEQUENCE [LARGE SCALE GENOMIC DNA]</scope>
    <source>
        <strain evidence="4">DSM 40922 / GLA O</strain>
    </source>
</reference>
<dbReference type="GO" id="GO:0008131">
    <property type="term" value="F:primary methylamine oxidase activity"/>
    <property type="evidence" value="ECO:0007669"/>
    <property type="project" value="InterPro"/>
</dbReference>
<dbReference type="GO" id="GO:0005507">
    <property type="term" value="F:copper ion binding"/>
    <property type="evidence" value="ECO:0007669"/>
    <property type="project" value="InterPro"/>
</dbReference>
<dbReference type="HOGENOM" id="CLU_092077_0_0_11"/>
<keyword evidence="2" id="KW-0472">Membrane</keyword>
<feature type="compositionally biased region" description="Low complexity" evidence="1">
    <location>
        <begin position="49"/>
        <end position="59"/>
    </location>
</feature>
<proteinExistence type="predicted"/>
<sequence length="276" mass="28897">MRETVRRHLGKVVAGTGIAVAGTALMVGITLPGTAGADDSAGGPGTAGAAGRTPPGRSPDGSAGQAVEPGVVAEAPPEGERGLGRDPLTDDEIERVAGIALNQRLIRSSEDVEGERGPQRLGIDLAEPEADEVDAADAPRRADVTFYDYRDDTLVTRTVNLDTGKVERTLTRRGVQPPLSRAEDAEAAEILLADPLSAGLKADYEDATGRELTSADQLAVTSMVYGSVPGAQPAALDKCGEHRCARLFPKVVNGPWIDARHLVIDLSARKVARLDR</sequence>
<feature type="compositionally biased region" description="Basic and acidic residues" evidence="1">
    <location>
        <begin position="78"/>
        <end position="88"/>
    </location>
</feature>
<dbReference type="SUPFAM" id="SSF54416">
    <property type="entry name" value="Amine oxidase N-terminal region"/>
    <property type="match status" value="1"/>
</dbReference>
<dbReference type="GO" id="GO:0009308">
    <property type="term" value="P:amine metabolic process"/>
    <property type="evidence" value="ECO:0007669"/>
    <property type="project" value="InterPro"/>
</dbReference>
<dbReference type="eggNOG" id="COG3733">
    <property type="taxonomic scope" value="Bacteria"/>
</dbReference>
<evidence type="ECO:0000256" key="2">
    <source>
        <dbReference type="SAM" id="Phobius"/>
    </source>
</evidence>
<feature type="region of interest" description="Disordered" evidence="1">
    <location>
        <begin position="36"/>
        <end position="88"/>
    </location>
</feature>
<feature type="transmembrane region" description="Helical" evidence="2">
    <location>
        <begin position="12"/>
        <end position="31"/>
    </location>
</feature>
<protein>
    <recommendedName>
        <fullName evidence="5">Tat pathway signal sequence domain protein</fullName>
    </recommendedName>
</protein>
<evidence type="ECO:0000313" key="3">
    <source>
        <dbReference type="EMBL" id="AIS01170.1"/>
    </source>
</evidence>
<keyword evidence="4" id="KW-1185">Reference proteome</keyword>
<name>A0A089XIY5_STRGA</name>
<keyword evidence="2" id="KW-0812">Transmembrane</keyword>
<dbReference type="AlphaFoldDB" id="A0A089XIY5"/>
<dbReference type="Proteomes" id="UP000029482">
    <property type="component" value="Chromosome"/>
</dbReference>
<dbReference type="KEGG" id="sgu:SGLAU_26160"/>